<keyword evidence="1" id="KW-0732">Signal</keyword>
<gene>
    <name evidence="2" type="ORF">C1SCF055_LOCUS35674</name>
</gene>
<protein>
    <submittedName>
        <fullName evidence="2">Uncharacterized protein</fullName>
    </submittedName>
</protein>
<feature type="chain" id="PRO_5043271360" evidence="1">
    <location>
        <begin position="16"/>
        <end position="117"/>
    </location>
</feature>
<keyword evidence="4" id="KW-1185">Reference proteome</keyword>
<reference evidence="2" key="1">
    <citation type="submission" date="2022-10" db="EMBL/GenBank/DDBJ databases">
        <authorList>
            <person name="Chen Y."/>
            <person name="Dougan E. K."/>
            <person name="Chan C."/>
            <person name="Rhodes N."/>
            <person name="Thang M."/>
        </authorList>
    </citation>
    <scope>NUCLEOTIDE SEQUENCE</scope>
</reference>
<organism evidence="2">
    <name type="scientific">Cladocopium goreaui</name>
    <dbReference type="NCBI Taxonomy" id="2562237"/>
    <lineage>
        <taxon>Eukaryota</taxon>
        <taxon>Sar</taxon>
        <taxon>Alveolata</taxon>
        <taxon>Dinophyceae</taxon>
        <taxon>Suessiales</taxon>
        <taxon>Symbiodiniaceae</taxon>
        <taxon>Cladocopium</taxon>
    </lineage>
</organism>
<evidence type="ECO:0000256" key="1">
    <source>
        <dbReference type="SAM" id="SignalP"/>
    </source>
</evidence>
<dbReference type="EMBL" id="CAMXCT020004791">
    <property type="protein sequence ID" value="CAL1163779.1"/>
    <property type="molecule type" value="Genomic_DNA"/>
</dbReference>
<evidence type="ECO:0000313" key="2">
    <source>
        <dbReference type="EMBL" id="CAI4010404.1"/>
    </source>
</evidence>
<accession>A0A9P1DHC3</accession>
<dbReference type="AlphaFoldDB" id="A0A9P1DHC3"/>
<comment type="caution">
    <text evidence="2">The sequence shown here is derived from an EMBL/GenBank/DDBJ whole genome shotgun (WGS) entry which is preliminary data.</text>
</comment>
<dbReference type="EMBL" id="CAMXCT030004791">
    <property type="protein sequence ID" value="CAL4797716.1"/>
    <property type="molecule type" value="Genomic_DNA"/>
</dbReference>
<evidence type="ECO:0000313" key="4">
    <source>
        <dbReference type="Proteomes" id="UP001152797"/>
    </source>
</evidence>
<sequence length="117" mass="13138">MHIVHLALGVDAVASVLIDMCDYPNLIEGFTRDDKLSTLYANYREWCEATSVADRAARNFFTTGVLRPQGGAQYPAVSQKILSATACRYLIFWLSRALQQIVLDDDIYKHPVNDSLN</sequence>
<dbReference type="EMBL" id="CAMXCT010004791">
    <property type="protein sequence ID" value="CAI4010404.1"/>
    <property type="molecule type" value="Genomic_DNA"/>
</dbReference>
<dbReference type="OrthoDB" id="420787at2759"/>
<feature type="signal peptide" evidence="1">
    <location>
        <begin position="1"/>
        <end position="15"/>
    </location>
</feature>
<name>A0A9P1DHC3_9DINO</name>
<reference evidence="3" key="2">
    <citation type="submission" date="2024-04" db="EMBL/GenBank/DDBJ databases">
        <authorList>
            <person name="Chen Y."/>
            <person name="Shah S."/>
            <person name="Dougan E. K."/>
            <person name="Thang M."/>
            <person name="Chan C."/>
        </authorList>
    </citation>
    <scope>NUCLEOTIDE SEQUENCE [LARGE SCALE GENOMIC DNA]</scope>
</reference>
<evidence type="ECO:0000313" key="3">
    <source>
        <dbReference type="EMBL" id="CAL1163779.1"/>
    </source>
</evidence>
<dbReference type="Proteomes" id="UP001152797">
    <property type="component" value="Unassembled WGS sequence"/>
</dbReference>
<proteinExistence type="predicted"/>